<feature type="transmembrane region" description="Helical" evidence="7">
    <location>
        <begin position="146"/>
        <end position="170"/>
    </location>
</feature>
<comment type="subcellular location">
    <subcellularLocation>
        <location evidence="1 7">Cell membrane</location>
        <topology evidence="1 7">Multi-pass membrane protein</topology>
    </subcellularLocation>
</comment>
<evidence type="ECO:0000259" key="8">
    <source>
        <dbReference type="PROSITE" id="PS50928"/>
    </source>
</evidence>
<dbReference type="CDD" id="cd06261">
    <property type="entry name" value="TM_PBP2"/>
    <property type="match status" value="1"/>
</dbReference>
<feature type="transmembrane region" description="Helical" evidence="7">
    <location>
        <begin position="38"/>
        <end position="57"/>
    </location>
</feature>
<gene>
    <name evidence="9" type="ORF">KTH89_08320</name>
</gene>
<evidence type="ECO:0000256" key="5">
    <source>
        <dbReference type="ARBA" id="ARBA00022989"/>
    </source>
</evidence>
<dbReference type="Gene3D" id="1.10.3720.10">
    <property type="entry name" value="MetI-like"/>
    <property type="match status" value="1"/>
</dbReference>
<sequence length="239" mass="26585">MGEIVSNPLGFPSNLQLGNFSKAWKTIEIPKLLRNTTLITAAGILGILLLSSMAAYWCERYPTMYSRLFSKLLMASMLIPFATIMIPLVQVTRVLHLNNSLYGIVIVYWGLGLAFAFFLLQGTVRGIPYELEEAAQIDGCGPIRSFWLVIFPLMKTGIISVAVMDIFWLWNDFMTPLILLNNGKYDTIQLGINKLFGMYSSKWDIALPALVITMLPILVVFVLLQKKIMSGVVAGAVKG</sequence>
<dbReference type="InterPro" id="IPR000515">
    <property type="entry name" value="MetI-like"/>
</dbReference>
<evidence type="ECO:0000313" key="9">
    <source>
        <dbReference type="EMBL" id="MBU9736540.1"/>
    </source>
</evidence>
<keyword evidence="5 7" id="KW-1133">Transmembrane helix</keyword>
<feature type="transmembrane region" description="Helical" evidence="7">
    <location>
        <begin position="101"/>
        <end position="120"/>
    </location>
</feature>
<dbReference type="InterPro" id="IPR035906">
    <property type="entry name" value="MetI-like_sf"/>
</dbReference>
<protein>
    <submittedName>
        <fullName evidence="9">Carbohydrate ABC transporter permease</fullName>
    </submittedName>
</protein>
<dbReference type="GO" id="GO:0055085">
    <property type="term" value="P:transmembrane transport"/>
    <property type="evidence" value="ECO:0007669"/>
    <property type="project" value="InterPro"/>
</dbReference>
<dbReference type="PANTHER" id="PTHR43744">
    <property type="entry name" value="ABC TRANSPORTER PERMEASE PROTEIN MG189-RELATED-RELATED"/>
    <property type="match status" value="1"/>
</dbReference>
<feature type="domain" description="ABC transmembrane type-1" evidence="8">
    <location>
        <begin position="33"/>
        <end position="224"/>
    </location>
</feature>
<evidence type="ECO:0000256" key="6">
    <source>
        <dbReference type="ARBA" id="ARBA00023136"/>
    </source>
</evidence>
<organism evidence="9 10">
    <name type="scientific">Diplocloster agilis</name>
    <dbReference type="NCBI Taxonomy" id="2850323"/>
    <lineage>
        <taxon>Bacteria</taxon>
        <taxon>Bacillati</taxon>
        <taxon>Bacillota</taxon>
        <taxon>Clostridia</taxon>
        <taxon>Lachnospirales</taxon>
        <taxon>Lachnospiraceae</taxon>
        <taxon>Diplocloster</taxon>
    </lineage>
</organism>
<proteinExistence type="inferred from homology"/>
<dbReference type="PANTHER" id="PTHR43744:SF8">
    <property type="entry name" value="SN-GLYCEROL-3-PHOSPHATE TRANSPORT SYSTEM PERMEASE PROTEIN UGPE"/>
    <property type="match status" value="1"/>
</dbReference>
<comment type="caution">
    <text evidence="9">The sequence shown here is derived from an EMBL/GenBank/DDBJ whole genome shotgun (WGS) entry which is preliminary data.</text>
</comment>
<keyword evidence="4 7" id="KW-0812">Transmembrane</keyword>
<feature type="transmembrane region" description="Helical" evidence="7">
    <location>
        <begin position="205"/>
        <end position="224"/>
    </location>
</feature>
<keyword evidence="10" id="KW-1185">Reference proteome</keyword>
<evidence type="ECO:0000256" key="7">
    <source>
        <dbReference type="RuleBase" id="RU363032"/>
    </source>
</evidence>
<dbReference type="SUPFAM" id="SSF161098">
    <property type="entry name" value="MetI-like"/>
    <property type="match status" value="1"/>
</dbReference>
<accession>A0A949K0J6</accession>
<evidence type="ECO:0000256" key="2">
    <source>
        <dbReference type="ARBA" id="ARBA00022448"/>
    </source>
</evidence>
<dbReference type="Pfam" id="PF00528">
    <property type="entry name" value="BPD_transp_1"/>
    <property type="match status" value="1"/>
</dbReference>
<comment type="similarity">
    <text evidence="7">Belongs to the binding-protein-dependent transport system permease family.</text>
</comment>
<keyword evidence="3" id="KW-1003">Cell membrane</keyword>
<feature type="transmembrane region" description="Helical" evidence="7">
    <location>
        <begin position="69"/>
        <end position="89"/>
    </location>
</feature>
<name>A0A949K0J6_9FIRM</name>
<reference evidence="9" key="1">
    <citation type="submission" date="2021-06" db="EMBL/GenBank/DDBJ databases">
        <title>Description of novel taxa of the family Lachnospiraceae.</title>
        <authorList>
            <person name="Chaplin A.V."/>
            <person name="Sokolova S.R."/>
            <person name="Pikina A.P."/>
            <person name="Korzhanova M."/>
            <person name="Belova V."/>
            <person name="Korostin D."/>
            <person name="Efimov B.A."/>
        </authorList>
    </citation>
    <scope>NUCLEOTIDE SEQUENCE</scope>
    <source>
        <strain evidence="9">ASD5720</strain>
    </source>
</reference>
<keyword evidence="6 7" id="KW-0472">Membrane</keyword>
<evidence type="ECO:0000256" key="3">
    <source>
        <dbReference type="ARBA" id="ARBA00022475"/>
    </source>
</evidence>
<dbReference type="Proteomes" id="UP000712157">
    <property type="component" value="Unassembled WGS sequence"/>
</dbReference>
<dbReference type="PROSITE" id="PS50928">
    <property type="entry name" value="ABC_TM1"/>
    <property type="match status" value="1"/>
</dbReference>
<dbReference type="AlphaFoldDB" id="A0A949K0J6"/>
<evidence type="ECO:0000256" key="4">
    <source>
        <dbReference type="ARBA" id="ARBA00022692"/>
    </source>
</evidence>
<dbReference type="EMBL" id="JAHQCW010000010">
    <property type="protein sequence ID" value="MBU9736540.1"/>
    <property type="molecule type" value="Genomic_DNA"/>
</dbReference>
<dbReference type="GO" id="GO:0005886">
    <property type="term" value="C:plasma membrane"/>
    <property type="evidence" value="ECO:0007669"/>
    <property type="project" value="UniProtKB-SubCell"/>
</dbReference>
<evidence type="ECO:0000256" key="1">
    <source>
        <dbReference type="ARBA" id="ARBA00004651"/>
    </source>
</evidence>
<evidence type="ECO:0000313" key="10">
    <source>
        <dbReference type="Proteomes" id="UP000712157"/>
    </source>
</evidence>
<keyword evidence="2 7" id="KW-0813">Transport</keyword>